<evidence type="ECO:0000313" key="2">
    <source>
        <dbReference type="Proteomes" id="UP001054945"/>
    </source>
</evidence>
<evidence type="ECO:0008006" key="3">
    <source>
        <dbReference type="Google" id="ProtNLM"/>
    </source>
</evidence>
<reference evidence="1 2" key="1">
    <citation type="submission" date="2021-06" db="EMBL/GenBank/DDBJ databases">
        <title>Caerostris extrusa draft genome.</title>
        <authorList>
            <person name="Kono N."/>
            <person name="Arakawa K."/>
        </authorList>
    </citation>
    <scope>NUCLEOTIDE SEQUENCE [LARGE SCALE GENOMIC DNA]</scope>
</reference>
<comment type="caution">
    <text evidence="1">The sequence shown here is derived from an EMBL/GenBank/DDBJ whole genome shotgun (WGS) entry which is preliminary data.</text>
</comment>
<dbReference type="Proteomes" id="UP001054945">
    <property type="component" value="Unassembled WGS sequence"/>
</dbReference>
<dbReference type="EMBL" id="BPLR01017022">
    <property type="protein sequence ID" value="GIY88099.1"/>
    <property type="molecule type" value="Genomic_DNA"/>
</dbReference>
<dbReference type="AlphaFoldDB" id="A0AAV4X2V2"/>
<accession>A0AAV4X2V2</accession>
<name>A0AAV4X2V2_CAEEX</name>
<proteinExistence type="predicted"/>
<evidence type="ECO:0000313" key="1">
    <source>
        <dbReference type="EMBL" id="GIY88099.1"/>
    </source>
</evidence>
<sequence>MAAFSSILQSGIVFSLFHSIPCLPFPDEARTETPFSNRLICRRHHVLGHWHVRISPISCYPGGTFTYRRSLGRAHSRQLVRHLFPFVFHLLRTVGSATKHFLKPKVIGEMLFQFRGTLT</sequence>
<protein>
    <recommendedName>
        <fullName evidence="3">Secreted protein</fullName>
    </recommendedName>
</protein>
<organism evidence="1 2">
    <name type="scientific">Caerostris extrusa</name>
    <name type="common">Bark spider</name>
    <name type="synonym">Caerostris bankana</name>
    <dbReference type="NCBI Taxonomy" id="172846"/>
    <lineage>
        <taxon>Eukaryota</taxon>
        <taxon>Metazoa</taxon>
        <taxon>Ecdysozoa</taxon>
        <taxon>Arthropoda</taxon>
        <taxon>Chelicerata</taxon>
        <taxon>Arachnida</taxon>
        <taxon>Araneae</taxon>
        <taxon>Araneomorphae</taxon>
        <taxon>Entelegynae</taxon>
        <taxon>Araneoidea</taxon>
        <taxon>Araneidae</taxon>
        <taxon>Caerostris</taxon>
    </lineage>
</organism>
<keyword evidence="2" id="KW-1185">Reference proteome</keyword>
<gene>
    <name evidence="1" type="ORF">CEXT_556331</name>
</gene>